<dbReference type="InterPro" id="IPR015943">
    <property type="entry name" value="WD40/YVTN_repeat-like_dom_sf"/>
</dbReference>
<dbReference type="InterPro" id="IPR011048">
    <property type="entry name" value="Haem_d1_sf"/>
</dbReference>
<dbReference type="EMBL" id="QFWV02000008">
    <property type="protein sequence ID" value="RKF06008.1"/>
    <property type="molecule type" value="Genomic_DNA"/>
</dbReference>
<dbReference type="InterPro" id="IPR052956">
    <property type="entry name" value="Mesenchyme-surface_protein"/>
</dbReference>
<organism evidence="3 4">
    <name type="scientific">Oceaniradius stylonematis</name>
    <dbReference type="NCBI Taxonomy" id="2184161"/>
    <lineage>
        <taxon>Bacteria</taxon>
        <taxon>Pseudomonadati</taxon>
        <taxon>Pseudomonadota</taxon>
        <taxon>Alphaproteobacteria</taxon>
        <taxon>Hyphomicrobiales</taxon>
        <taxon>Ahrensiaceae</taxon>
        <taxon>Oceaniradius</taxon>
    </lineage>
</organism>
<evidence type="ECO:0000256" key="1">
    <source>
        <dbReference type="SAM" id="SignalP"/>
    </source>
</evidence>
<keyword evidence="1" id="KW-0732">Signal</keyword>
<dbReference type="Gene3D" id="2.130.10.10">
    <property type="entry name" value="YVTN repeat-like/Quinoprotein amine dehydrogenase"/>
    <property type="match status" value="1"/>
</dbReference>
<dbReference type="OrthoDB" id="9803927at2"/>
<proteinExistence type="predicted"/>
<feature type="chain" id="PRO_5018582165" evidence="1">
    <location>
        <begin position="25"/>
        <end position="728"/>
    </location>
</feature>
<sequence length="728" mass="76690">MRTILLSSAAAVALSAALAAHAHADAFNRVASFPVNANIPGEMGQESESSAEIIDATEDGMMLVYSDSPLGGIGMIDISDPANPAAAGFVALDGEPTAVAVRAGHAIVGLNTSESYTEPSGTIVSVDLSSGEVAHSCDLGGQPDSVAVSPDGSLVAIAIENERDEDLDDGVIPQMPAGFAVTFALDGSAIDCDSRVVADLTGLAEVAGDDPEPEFVDINAANEVVVTLQENNHIAIFNGETGEIVSHFSAGAVDLDNVDIDEERALTFDGTLQGVVREPDAVKWLDENRIVTANEGDYEGGSRGFTIFSKDGDALYESGLSFEYEVAMIGHYPERRSGNKGVEPEGMEVAEIGGATHIFLLSERGSVIGVYRDNPEGEPELVQILPTALGPEGAVAIPGRNLVAVANEVDLIEDGGVRSHVTIYELGEGEAQYPTIRSMMDDAGRPVGFGALSGLAADPEQPGILYAVNDSFYAMQPTIFTIDANQTPARIIAATRVTRGGANAQLLDLEGITPDGEGGFWLASEGRTDRMIPHGLYHVNADGEIEESVAFPPELLAVEKRFGAEGVTRVGDTLWVAIQREWADDEDGFVKLVAYNTGTEEWGAVRYPLEQKGAGWVGLSEIVAHGDHVYIIERDNQIGAAAALKKIFRVPLAEMQPAALGGELPVVSKEEVRDLLPDMAAFGGYALDKVEGLAVDTNGDFFAVTDNDGVDDSNGETLFMRLGQLEGS</sequence>
<dbReference type="AlphaFoldDB" id="A0A3A8A9I8"/>
<protein>
    <submittedName>
        <fullName evidence="3">Esterase-like activity of phytase family protein</fullName>
    </submittedName>
</protein>
<dbReference type="Proteomes" id="UP000246132">
    <property type="component" value="Unassembled WGS sequence"/>
</dbReference>
<dbReference type="InterPro" id="IPR027372">
    <property type="entry name" value="Phytase-like_dom"/>
</dbReference>
<name>A0A3A8A9I8_9HYPH</name>
<dbReference type="SUPFAM" id="SSF51004">
    <property type="entry name" value="C-terminal (heme d1) domain of cytochrome cd1-nitrite reductase"/>
    <property type="match status" value="1"/>
</dbReference>
<evidence type="ECO:0000313" key="3">
    <source>
        <dbReference type="EMBL" id="RKF06008.1"/>
    </source>
</evidence>
<feature type="signal peptide" evidence="1">
    <location>
        <begin position="1"/>
        <end position="24"/>
    </location>
</feature>
<evidence type="ECO:0000313" key="4">
    <source>
        <dbReference type="Proteomes" id="UP000246132"/>
    </source>
</evidence>
<accession>A0A3A8A9I8</accession>
<evidence type="ECO:0000259" key="2">
    <source>
        <dbReference type="Pfam" id="PF13449"/>
    </source>
</evidence>
<dbReference type="PANTHER" id="PTHR46928">
    <property type="entry name" value="MESENCHYME-SPECIFIC CELL SURFACE GLYCOPROTEIN"/>
    <property type="match status" value="1"/>
</dbReference>
<dbReference type="PANTHER" id="PTHR46928:SF1">
    <property type="entry name" value="MESENCHYME-SPECIFIC CELL SURFACE GLYCOPROTEIN"/>
    <property type="match status" value="1"/>
</dbReference>
<keyword evidence="4" id="KW-1185">Reference proteome</keyword>
<dbReference type="Pfam" id="PF13449">
    <property type="entry name" value="Phytase-like"/>
    <property type="match status" value="1"/>
</dbReference>
<comment type="caution">
    <text evidence="3">The sequence shown here is derived from an EMBL/GenBank/DDBJ whole genome shotgun (WGS) entry which is preliminary data.</text>
</comment>
<dbReference type="RefSeq" id="WP_109767537.1">
    <property type="nucleotide sequence ID" value="NZ_QFWV02000008.1"/>
</dbReference>
<dbReference type="SUPFAM" id="SSF69304">
    <property type="entry name" value="Tricorn protease N-terminal domain"/>
    <property type="match status" value="1"/>
</dbReference>
<reference evidence="3 4" key="1">
    <citation type="journal article" date="2018" name="Int. J. Syst. Bacteriol.">
        <title>Oceaniradius stylonemae gen. nov., sp. nov., isolated from a red alga, Stylonema cornu-cervi.</title>
        <authorList>
            <person name="Jeong S."/>
        </authorList>
    </citation>
    <scope>NUCLEOTIDE SEQUENCE [LARGE SCALE GENOMIC DNA]</scope>
    <source>
        <strain evidence="3 4">StC1</strain>
    </source>
</reference>
<gene>
    <name evidence="3" type="ORF">DEM25_015775</name>
</gene>
<feature type="domain" description="Phytase-like" evidence="2">
    <location>
        <begin position="448"/>
        <end position="708"/>
    </location>
</feature>